<comment type="caution">
    <text evidence="1">The sequence shown here is derived from an EMBL/GenBank/DDBJ whole genome shotgun (WGS) entry which is preliminary data.</text>
</comment>
<dbReference type="EMBL" id="JAAGME010001088">
    <property type="protein sequence ID" value="NEB70514.1"/>
    <property type="molecule type" value="Genomic_DNA"/>
</dbReference>
<accession>A0A6N9VC95</accession>
<evidence type="ECO:0000313" key="2">
    <source>
        <dbReference type="Proteomes" id="UP000471648"/>
    </source>
</evidence>
<dbReference type="RefSeq" id="WP_164358302.1">
    <property type="nucleotide sequence ID" value="NZ_JAAGME010001088.1"/>
</dbReference>
<dbReference type="Proteomes" id="UP000471648">
    <property type="component" value="Unassembled WGS sequence"/>
</dbReference>
<organism evidence="1 2">
    <name type="scientific">Streptomyces microflavus</name>
    <name type="common">Streptomyces lipmanii</name>
    <dbReference type="NCBI Taxonomy" id="1919"/>
    <lineage>
        <taxon>Bacteria</taxon>
        <taxon>Bacillati</taxon>
        <taxon>Actinomycetota</taxon>
        <taxon>Actinomycetes</taxon>
        <taxon>Kitasatosporales</taxon>
        <taxon>Streptomycetaceae</taxon>
        <taxon>Streptomyces</taxon>
    </lineage>
</organism>
<name>A0A6N9VC95_STRMI</name>
<dbReference type="AlphaFoldDB" id="A0A6N9VC95"/>
<protein>
    <submittedName>
        <fullName evidence="1">Uncharacterized protein</fullName>
    </submittedName>
</protein>
<gene>
    <name evidence="1" type="ORF">G3I39_26145</name>
</gene>
<evidence type="ECO:0000313" key="1">
    <source>
        <dbReference type="EMBL" id="NEB70514.1"/>
    </source>
</evidence>
<proteinExistence type="predicted"/>
<reference evidence="1 2" key="1">
    <citation type="submission" date="2020-01" db="EMBL/GenBank/DDBJ databases">
        <title>Insect and environment-associated Actinomycetes.</title>
        <authorList>
            <person name="Currrie C."/>
            <person name="Chevrette M."/>
            <person name="Carlson C."/>
            <person name="Stubbendieck R."/>
            <person name="Wendt-Pienkowski E."/>
        </authorList>
    </citation>
    <scope>NUCLEOTIDE SEQUENCE [LARGE SCALE GENOMIC DNA]</scope>
    <source>
        <strain evidence="1 2">SID14438</strain>
    </source>
</reference>
<sequence>MSERIALQLGARPWQPSRSVRMVHELNHYDMPTEGVLKTRLLPSYYFFACIDGVADEYNLWVYSTITWAEARQLRRLQASELRRFEANLLVGRPLVIAMAHEDGGILHRAHVQVSEQLKVEEPRLARQAWQSVKEEISAEAGAIERMAYC</sequence>